<comment type="caution">
    <text evidence="1">The sequence shown here is derived from an EMBL/GenBank/DDBJ whole genome shotgun (WGS) entry which is preliminary data.</text>
</comment>
<dbReference type="EMBL" id="JASCZI010030823">
    <property type="protein sequence ID" value="MED6124958.1"/>
    <property type="molecule type" value="Genomic_DNA"/>
</dbReference>
<reference evidence="1 2" key="1">
    <citation type="journal article" date="2023" name="Plants (Basel)">
        <title>Bridging the Gap: Combining Genomics and Transcriptomics Approaches to Understand Stylosanthes scabra, an Orphan Legume from the Brazilian Caatinga.</title>
        <authorList>
            <person name="Ferreira-Neto J.R.C."/>
            <person name="da Silva M.D."/>
            <person name="Binneck E."/>
            <person name="de Melo N.F."/>
            <person name="da Silva R.H."/>
            <person name="de Melo A.L.T.M."/>
            <person name="Pandolfi V."/>
            <person name="Bustamante F.O."/>
            <person name="Brasileiro-Vidal A.C."/>
            <person name="Benko-Iseppon A.M."/>
        </authorList>
    </citation>
    <scope>NUCLEOTIDE SEQUENCE [LARGE SCALE GENOMIC DNA]</scope>
    <source>
        <tissue evidence="1">Leaves</tissue>
    </source>
</reference>
<proteinExistence type="predicted"/>
<dbReference type="Proteomes" id="UP001341840">
    <property type="component" value="Unassembled WGS sequence"/>
</dbReference>
<accession>A0ABU6RMQ4</accession>
<keyword evidence="2" id="KW-1185">Reference proteome</keyword>
<name>A0ABU6RMQ4_9FABA</name>
<evidence type="ECO:0000313" key="2">
    <source>
        <dbReference type="Proteomes" id="UP001341840"/>
    </source>
</evidence>
<gene>
    <name evidence="1" type="ORF">PIB30_063904</name>
</gene>
<evidence type="ECO:0000313" key="1">
    <source>
        <dbReference type="EMBL" id="MED6124958.1"/>
    </source>
</evidence>
<sequence>MGTDVRFLEYPAYGHYVDPATGGAMFWRSPPAPRWRPVSISPYPLNVVESEPDFPMPLVPEHPPWFDPVPELIIPDKPMPVAPPPSPEVVKLSSTITLICGLTR</sequence>
<protein>
    <submittedName>
        <fullName evidence="1">Uncharacterized protein</fullName>
    </submittedName>
</protein>
<organism evidence="1 2">
    <name type="scientific">Stylosanthes scabra</name>
    <dbReference type="NCBI Taxonomy" id="79078"/>
    <lineage>
        <taxon>Eukaryota</taxon>
        <taxon>Viridiplantae</taxon>
        <taxon>Streptophyta</taxon>
        <taxon>Embryophyta</taxon>
        <taxon>Tracheophyta</taxon>
        <taxon>Spermatophyta</taxon>
        <taxon>Magnoliopsida</taxon>
        <taxon>eudicotyledons</taxon>
        <taxon>Gunneridae</taxon>
        <taxon>Pentapetalae</taxon>
        <taxon>rosids</taxon>
        <taxon>fabids</taxon>
        <taxon>Fabales</taxon>
        <taxon>Fabaceae</taxon>
        <taxon>Papilionoideae</taxon>
        <taxon>50 kb inversion clade</taxon>
        <taxon>dalbergioids sensu lato</taxon>
        <taxon>Dalbergieae</taxon>
        <taxon>Pterocarpus clade</taxon>
        <taxon>Stylosanthes</taxon>
    </lineage>
</organism>